<accession>A0A233VGL0</accession>
<dbReference type="AlphaFoldDB" id="A0A233VGL0"/>
<reference evidence="3 5" key="3">
    <citation type="submission" date="2017-09" db="EMBL/GenBank/DDBJ databases">
        <title>Bacterial strain isolated from the female urinary microbiota.</title>
        <authorList>
            <person name="Thomas-White K."/>
            <person name="Kumar N."/>
            <person name="Forster S."/>
            <person name="Putonti C."/>
            <person name="Lawley T."/>
            <person name="Wolfe A.J."/>
        </authorList>
    </citation>
    <scope>NUCLEOTIDE SEQUENCE [LARGE SCALE GENOMIC DNA]</scope>
    <source>
        <strain evidence="3 5">UMB0115</strain>
    </source>
</reference>
<reference evidence="4" key="2">
    <citation type="submission" date="2017-04" db="EMBL/GenBank/DDBJ databases">
        <title>Finegoldia magna isolated from orthopedic joint implant-associated infections.</title>
        <authorList>
            <person name="Bjorklund S."/>
            <person name="Bruggemann H."/>
            <person name="Jensen A."/>
            <person name="Hellmark B."/>
            <person name="Soderquist B."/>
        </authorList>
    </citation>
    <scope>NUCLEOTIDE SEQUENCE [LARGE SCALE GENOMIC DNA]</scope>
    <source>
        <strain evidence="4">12T273</strain>
    </source>
</reference>
<dbReference type="EMBL" id="JAHAIK010000008">
    <property type="protein sequence ID" value="MBS5964840.1"/>
    <property type="molecule type" value="Genomic_DNA"/>
</dbReference>
<evidence type="ECO:0000313" key="3">
    <source>
        <dbReference type="EMBL" id="PMC60624.1"/>
    </source>
</evidence>
<proteinExistence type="predicted"/>
<dbReference type="Gene3D" id="3.90.226.10">
    <property type="entry name" value="2-enoyl-CoA Hydratase, Chain A, domain 1"/>
    <property type="match status" value="2"/>
</dbReference>
<evidence type="ECO:0000313" key="5">
    <source>
        <dbReference type="Proteomes" id="UP000235723"/>
    </source>
</evidence>
<dbReference type="Proteomes" id="UP000730862">
    <property type="component" value="Unassembled WGS sequence"/>
</dbReference>
<organism evidence="2 4">
    <name type="scientific">Finegoldia magna</name>
    <name type="common">Peptostreptococcus magnus</name>
    <dbReference type="NCBI Taxonomy" id="1260"/>
    <lineage>
        <taxon>Bacteria</taxon>
        <taxon>Bacillati</taxon>
        <taxon>Bacillota</taxon>
        <taxon>Tissierellia</taxon>
        <taxon>Tissierellales</taxon>
        <taxon>Peptoniphilaceae</taxon>
        <taxon>Finegoldia</taxon>
    </lineage>
</organism>
<reference evidence="1" key="4">
    <citation type="submission" date="2021-02" db="EMBL/GenBank/DDBJ databases">
        <title>Infant gut strain persistence is associated with maternal origin, phylogeny, and functional potential including surface adhesion and iron acquisition.</title>
        <authorList>
            <person name="Lou Y.C."/>
        </authorList>
    </citation>
    <scope>NUCLEOTIDE SEQUENCE</scope>
    <source>
        <strain evidence="1">L3_058_000G1_dasL3_058_000G1_concoct_72</strain>
    </source>
</reference>
<dbReference type="EMBL" id="PNHD01000002">
    <property type="protein sequence ID" value="PMC60624.1"/>
    <property type="molecule type" value="Genomic_DNA"/>
</dbReference>
<dbReference type="Proteomes" id="UP000215546">
    <property type="component" value="Unassembled WGS sequence"/>
</dbReference>
<dbReference type="RefSeq" id="WP_094208917.1">
    <property type="nucleotide sequence ID" value="NZ_JAHAIK010000008.1"/>
</dbReference>
<protein>
    <submittedName>
        <fullName evidence="2">Peptidase S41</fullName>
    </submittedName>
</protein>
<reference evidence="2" key="1">
    <citation type="journal article" date="2017" name="J. Clin. Microbiol.">
        <title>Finegoldia magna Isolated from Orthopedic Joint Implant-Associated Infections.</title>
        <authorList>
            <person name="Soderquist B."/>
            <person name="Bjorklund S."/>
            <person name="Hellmark B."/>
            <person name="Jensen A."/>
            <person name="Bruggemann H."/>
        </authorList>
    </citation>
    <scope>NUCLEOTIDE SEQUENCE</scope>
    <source>
        <strain evidence="2">12T273</strain>
    </source>
</reference>
<evidence type="ECO:0000313" key="4">
    <source>
        <dbReference type="Proteomes" id="UP000215546"/>
    </source>
</evidence>
<gene>
    <name evidence="2" type="ORF">B9N55_07850</name>
    <name evidence="3" type="ORF">CJ208_01805</name>
    <name evidence="1" type="ORF">KIA07_04130</name>
</gene>
<evidence type="ECO:0000313" key="1">
    <source>
        <dbReference type="EMBL" id="MBS5964840.1"/>
    </source>
</evidence>
<evidence type="ECO:0000313" key="2">
    <source>
        <dbReference type="EMBL" id="OXZ31538.1"/>
    </source>
</evidence>
<comment type="caution">
    <text evidence="2">The sequence shown here is derived from an EMBL/GenBank/DDBJ whole genome shotgun (WGS) entry which is preliminary data.</text>
</comment>
<sequence>MNNKFKIYRAIITVVSVIMVLHINSTLSKSSSELDNVEVLTINQDGLQGSEYLRNKELKKELLGNIQLNKGLTIKEYEKDIRNFLSFYLDEQAYFGNSTREQIEKEAEKLLEKPENKTVSDLNLDISKIIAHTNDGHTSTLLGIGENFLPIKIKIINGDYYIINTTKEYEKLLYSKVTKIGNTTTEKITKKLRNYISAENNYFKTHIMEDNLLLYSDILLRENIIKDNKIRLTLEINNKKVEETVDLIKLPDISIYKYYYEGTSFSQISTGKSDIIKNSFTNSHNLKFTKNLPFYFYKINDNLIIKYNSSYDDNNNKLNEMLTSINNTLNINKLKNIVIDLRYNSGGQVNHIRNLEYALLRWEITNPELNIKILTGNASFSAGTMIIDEIKRNFKNVEIIGEYTGGPSTWTTSANRDMIFLGKSKLFIYSSDWMYRYDYNYKDVLHCSNLNKGDGTTWIPDIFIENQIQDYAVGNDKIMNYALRDEGNNSLIDKIKEIFR</sequence>
<name>A0A233VGL0_FINMA</name>
<dbReference type="SUPFAM" id="SSF52096">
    <property type="entry name" value="ClpP/crotonase"/>
    <property type="match status" value="1"/>
</dbReference>
<dbReference type="EMBL" id="NDYE01000016">
    <property type="protein sequence ID" value="OXZ31538.1"/>
    <property type="molecule type" value="Genomic_DNA"/>
</dbReference>
<dbReference type="Proteomes" id="UP000235723">
    <property type="component" value="Unassembled WGS sequence"/>
</dbReference>
<dbReference type="InterPro" id="IPR029045">
    <property type="entry name" value="ClpP/crotonase-like_dom_sf"/>
</dbReference>